<accession>A0A382G0G8</accession>
<gene>
    <name evidence="2" type="ORF">METZ01_LOCUS220545</name>
</gene>
<dbReference type="AlphaFoldDB" id="A0A382G0G8"/>
<dbReference type="SUPFAM" id="SSF55347">
    <property type="entry name" value="Glyceraldehyde-3-phosphate dehydrogenase-like, C-terminal domain"/>
    <property type="match status" value="1"/>
</dbReference>
<proteinExistence type="predicted"/>
<organism evidence="2">
    <name type="scientific">marine metagenome</name>
    <dbReference type="NCBI Taxonomy" id="408172"/>
    <lineage>
        <taxon>unclassified sequences</taxon>
        <taxon>metagenomes</taxon>
        <taxon>ecological metagenomes</taxon>
    </lineage>
</organism>
<dbReference type="Gene3D" id="3.30.360.10">
    <property type="entry name" value="Dihydrodipicolinate Reductase, domain 2"/>
    <property type="match status" value="1"/>
</dbReference>
<name>A0A382G0G8_9ZZZZ</name>
<reference evidence="2" key="1">
    <citation type="submission" date="2018-05" db="EMBL/GenBank/DDBJ databases">
        <authorList>
            <person name="Lanie J.A."/>
            <person name="Ng W.-L."/>
            <person name="Kazmierczak K.M."/>
            <person name="Andrzejewski T.M."/>
            <person name="Davidsen T.M."/>
            <person name="Wayne K.J."/>
            <person name="Tettelin H."/>
            <person name="Glass J.I."/>
            <person name="Rusch D."/>
            <person name="Podicherti R."/>
            <person name="Tsui H.-C.T."/>
            <person name="Winkler M.E."/>
        </authorList>
    </citation>
    <scope>NUCLEOTIDE SEQUENCE</scope>
</reference>
<protein>
    <recommendedName>
        <fullName evidence="1">GFO/IDH/MocA-like oxidoreductase domain-containing protein</fullName>
    </recommendedName>
</protein>
<dbReference type="EMBL" id="UINC01052400">
    <property type="protein sequence ID" value="SVB67691.1"/>
    <property type="molecule type" value="Genomic_DNA"/>
</dbReference>
<sequence length="214" mass="24369">MLRFSDLSDIIKNKINSDELGTIIHIDIHDAKGLAFKKEYPSSWRADGKTNLHNILDANTIHHLDLVNLHLGKIDKLTYFPSLVSENGTSFDTSYVILRYQNGVTLSILNSYATPLINDVSIIGTNGRLTIRNNHLEIQSPRDVFDENGLFTNPPISFQSDFSISNDAENSLKKSLNYFISHVKENKNFDLKYFDTSVQTNRLILELKQLKINE</sequence>
<evidence type="ECO:0000313" key="2">
    <source>
        <dbReference type="EMBL" id="SVB67691.1"/>
    </source>
</evidence>
<dbReference type="Pfam" id="PF22725">
    <property type="entry name" value="GFO_IDH_MocA_C3"/>
    <property type="match status" value="1"/>
</dbReference>
<dbReference type="InterPro" id="IPR055170">
    <property type="entry name" value="GFO_IDH_MocA-like_dom"/>
</dbReference>
<feature type="domain" description="GFO/IDH/MocA-like oxidoreductase" evidence="1">
    <location>
        <begin position="11"/>
        <end position="129"/>
    </location>
</feature>
<evidence type="ECO:0000259" key="1">
    <source>
        <dbReference type="Pfam" id="PF22725"/>
    </source>
</evidence>